<dbReference type="RefSeq" id="WP_394418253.1">
    <property type="nucleotide sequence ID" value="NZ_JBIGIC010000097.1"/>
</dbReference>
<sequence length="71" mass="6927">GTNTYDGGTTLTAGTLALGSAGAIGSTGTITLGGGTLQFSASNTTDYSSRFSTAASQQYNLDTNGQAVTLA</sequence>
<organism evidence="1 2">
    <name type="scientific">Pelomonas candidula</name>
    <dbReference type="NCBI Taxonomy" id="3299025"/>
    <lineage>
        <taxon>Bacteria</taxon>
        <taxon>Pseudomonadati</taxon>
        <taxon>Pseudomonadota</taxon>
        <taxon>Betaproteobacteria</taxon>
        <taxon>Burkholderiales</taxon>
        <taxon>Sphaerotilaceae</taxon>
        <taxon>Roseateles</taxon>
    </lineage>
</organism>
<feature type="non-terminal residue" evidence="1">
    <location>
        <position position="1"/>
    </location>
</feature>
<dbReference type="EMBL" id="JBIGIC010000097">
    <property type="protein sequence ID" value="MFG6490654.1"/>
    <property type="molecule type" value="Genomic_DNA"/>
</dbReference>
<accession>A0ABW7HL64</accession>
<keyword evidence="2" id="KW-1185">Reference proteome</keyword>
<comment type="caution">
    <text evidence="1">The sequence shown here is derived from an EMBL/GenBank/DDBJ whole genome shotgun (WGS) entry which is preliminary data.</text>
</comment>
<proteinExistence type="predicted"/>
<feature type="non-terminal residue" evidence="1">
    <location>
        <position position="71"/>
    </location>
</feature>
<evidence type="ECO:0000313" key="1">
    <source>
        <dbReference type="EMBL" id="MFG6490654.1"/>
    </source>
</evidence>
<evidence type="ECO:0000313" key="2">
    <source>
        <dbReference type="Proteomes" id="UP001606134"/>
    </source>
</evidence>
<reference evidence="1 2" key="1">
    <citation type="submission" date="2024-08" db="EMBL/GenBank/DDBJ databases">
        <authorList>
            <person name="Lu H."/>
        </authorList>
    </citation>
    <scope>NUCLEOTIDE SEQUENCE [LARGE SCALE GENOMIC DNA]</scope>
    <source>
        <strain evidence="1 2">BYS78W</strain>
    </source>
</reference>
<evidence type="ECO:0008006" key="3">
    <source>
        <dbReference type="Google" id="ProtNLM"/>
    </source>
</evidence>
<protein>
    <recommendedName>
        <fullName evidence="3">MBG domain-containing protein</fullName>
    </recommendedName>
</protein>
<dbReference type="Proteomes" id="UP001606134">
    <property type="component" value="Unassembled WGS sequence"/>
</dbReference>
<name>A0ABW7HL64_9BURK</name>
<gene>
    <name evidence="1" type="ORF">ACG04R_28655</name>
</gene>